<dbReference type="EMBL" id="MCIA01000001">
    <property type="protein sequence ID" value="RKD34910.1"/>
    <property type="molecule type" value="Genomic_DNA"/>
</dbReference>
<dbReference type="Pfam" id="PF00990">
    <property type="entry name" value="GGDEF"/>
    <property type="match status" value="1"/>
</dbReference>
<dbReference type="Gene3D" id="3.30.70.270">
    <property type="match status" value="1"/>
</dbReference>
<evidence type="ECO:0000313" key="2">
    <source>
        <dbReference type="EMBL" id="RKD34910.1"/>
    </source>
</evidence>
<organism evidence="2 3">
    <name type="scientific">Lacrimispora algidixylanolytica</name>
    <dbReference type="NCBI Taxonomy" id="94868"/>
    <lineage>
        <taxon>Bacteria</taxon>
        <taxon>Bacillati</taxon>
        <taxon>Bacillota</taxon>
        <taxon>Clostridia</taxon>
        <taxon>Lachnospirales</taxon>
        <taxon>Lachnospiraceae</taxon>
        <taxon>Lacrimispora</taxon>
    </lineage>
</organism>
<dbReference type="AlphaFoldDB" id="A0A419TBR3"/>
<dbReference type="NCBIfam" id="TIGR00254">
    <property type="entry name" value="GGDEF"/>
    <property type="match status" value="1"/>
</dbReference>
<dbReference type="PANTHER" id="PTHR45138:SF9">
    <property type="entry name" value="DIGUANYLATE CYCLASE DGCM-RELATED"/>
    <property type="match status" value="1"/>
</dbReference>
<dbReference type="PANTHER" id="PTHR45138">
    <property type="entry name" value="REGULATORY COMPONENTS OF SENSORY TRANSDUCTION SYSTEM"/>
    <property type="match status" value="1"/>
</dbReference>
<dbReference type="PROSITE" id="PS50887">
    <property type="entry name" value="GGDEF"/>
    <property type="match status" value="1"/>
</dbReference>
<protein>
    <recommendedName>
        <fullName evidence="1">GGDEF domain-containing protein</fullName>
    </recommendedName>
</protein>
<keyword evidence="3" id="KW-1185">Reference proteome</keyword>
<dbReference type="GO" id="GO:0052621">
    <property type="term" value="F:diguanylate cyclase activity"/>
    <property type="evidence" value="ECO:0007669"/>
    <property type="project" value="TreeGrafter"/>
</dbReference>
<accession>A0A419TBR3</accession>
<proteinExistence type="predicted"/>
<evidence type="ECO:0000313" key="3">
    <source>
        <dbReference type="Proteomes" id="UP000284277"/>
    </source>
</evidence>
<sequence length="319" mass="37102">MTENDAKILLERLLNFMGDLSEVFHEMIVQQEQREKKLREQAEKERRFNTLLVSIMDCLKDWVVVTDESTGEILYINDLAKKRFYDPSNDTTVCGKDCPLLMRLQSCQGNNQEQRYEFKCSHDQIFQVKAYSLLWEDRKAMVHLITDITYQKENEAFLEVMAYKDELTGLNNRRNCLHTIDSYIEKGEPFSICMIDLDDLKQINDQYGHLHGDAYIKLVSEKLEKSAKEGDYTCRFGGDEFVVIYKDCSEKEANLKLSAIDQSISKETGEYPMSISYGVVNVLNGPEILSETVLKMADEKMYCFKRNRKEKKCSKKGDI</sequence>
<dbReference type="Proteomes" id="UP000284277">
    <property type="component" value="Unassembled WGS sequence"/>
</dbReference>
<feature type="domain" description="GGDEF" evidence="1">
    <location>
        <begin position="188"/>
        <end position="317"/>
    </location>
</feature>
<gene>
    <name evidence="2" type="ORF">BET01_00705</name>
</gene>
<dbReference type="InterPro" id="IPR000160">
    <property type="entry name" value="GGDEF_dom"/>
</dbReference>
<evidence type="ECO:0000259" key="1">
    <source>
        <dbReference type="PROSITE" id="PS50887"/>
    </source>
</evidence>
<dbReference type="OrthoDB" id="9804955at2"/>
<dbReference type="CDD" id="cd01949">
    <property type="entry name" value="GGDEF"/>
    <property type="match status" value="1"/>
</dbReference>
<dbReference type="Gene3D" id="3.30.450.20">
    <property type="entry name" value="PAS domain"/>
    <property type="match status" value="1"/>
</dbReference>
<dbReference type="SMART" id="SM00267">
    <property type="entry name" value="GGDEF"/>
    <property type="match status" value="1"/>
</dbReference>
<dbReference type="SUPFAM" id="SSF55073">
    <property type="entry name" value="Nucleotide cyclase"/>
    <property type="match status" value="1"/>
</dbReference>
<dbReference type="InterPro" id="IPR050469">
    <property type="entry name" value="Diguanylate_Cyclase"/>
</dbReference>
<reference evidence="2 3" key="1">
    <citation type="submission" date="2016-08" db="EMBL/GenBank/DDBJ databases">
        <title>A new outlook on sporulation: Clostridium algidixylanolyticum.</title>
        <authorList>
            <person name="Poppleton D.I."/>
            <person name="Gribaldo S."/>
        </authorList>
    </citation>
    <scope>NUCLEOTIDE SEQUENCE [LARGE SCALE GENOMIC DNA]</scope>
    <source>
        <strain evidence="2 3">SPL73</strain>
    </source>
</reference>
<dbReference type="InterPro" id="IPR029787">
    <property type="entry name" value="Nucleotide_cyclase"/>
</dbReference>
<dbReference type="RefSeq" id="WP_158584954.1">
    <property type="nucleotide sequence ID" value="NZ_MCIA01000001.1"/>
</dbReference>
<name>A0A419TBR3_9FIRM</name>
<dbReference type="InterPro" id="IPR043128">
    <property type="entry name" value="Rev_trsase/Diguanyl_cyclase"/>
</dbReference>
<comment type="caution">
    <text evidence="2">The sequence shown here is derived from an EMBL/GenBank/DDBJ whole genome shotgun (WGS) entry which is preliminary data.</text>
</comment>